<keyword evidence="3" id="KW-1185">Reference proteome</keyword>
<feature type="chain" id="PRO_5022999419" evidence="1">
    <location>
        <begin position="24"/>
        <end position="147"/>
    </location>
</feature>
<dbReference type="AlphaFoldDB" id="A0A5C3DR58"/>
<gene>
    <name evidence="2" type="ORF">UTRI_10009</name>
</gene>
<dbReference type="EMBL" id="OOIN01000001">
    <property type="protein sequence ID" value="SPO19917.1"/>
    <property type="molecule type" value="Genomic_DNA"/>
</dbReference>
<protein>
    <submittedName>
        <fullName evidence="2">Uncharacterized protein</fullName>
    </submittedName>
</protein>
<evidence type="ECO:0000313" key="3">
    <source>
        <dbReference type="Proteomes" id="UP000324022"/>
    </source>
</evidence>
<name>A0A5C3DR58_9BASI</name>
<feature type="signal peptide" evidence="1">
    <location>
        <begin position="1"/>
        <end position="23"/>
    </location>
</feature>
<evidence type="ECO:0000313" key="2">
    <source>
        <dbReference type="EMBL" id="SPO19917.1"/>
    </source>
</evidence>
<evidence type="ECO:0000256" key="1">
    <source>
        <dbReference type="SAM" id="SignalP"/>
    </source>
</evidence>
<proteinExistence type="predicted"/>
<dbReference type="Proteomes" id="UP000324022">
    <property type="component" value="Unassembled WGS sequence"/>
</dbReference>
<keyword evidence="1" id="KW-0732">Signal</keyword>
<organism evidence="2 3">
    <name type="scientific">Ustilago trichophora</name>
    <dbReference type="NCBI Taxonomy" id="86804"/>
    <lineage>
        <taxon>Eukaryota</taxon>
        <taxon>Fungi</taxon>
        <taxon>Dikarya</taxon>
        <taxon>Basidiomycota</taxon>
        <taxon>Ustilaginomycotina</taxon>
        <taxon>Ustilaginomycetes</taxon>
        <taxon>Ustilaginales</taxon>
        <taxon>Ustilaginaceae</taxon>
        <taxon>Ustilago</taxon>
    </lineage>
</organism>
<sequence length="147" mass="15834">MKIQATLIATCLVIAISASSVAGWWIDNGSKGNRMYNAFCGDNPRTSNTKRVCVTAPASIIKQIHSKTSTFQGYLSSNGRAFVLFPGKEATVINTDTYQMVVDFNQVLTNCARVTFNGAVNPMDLLPKMVCQPGADPVAMPSESSIH</sequence>
<accession>A0A5C3DR58</accession>
<reference evidence="2 3" key="1">
    <citation type="submission" date="2018-03" db="EMBL/GenBank/DDBJ databases">
        <authorList>
            <person name="Guldener U."/>
        </authorList>
    </citation>
    <scope>NUCLEOTIDE SEQUENCE [LARGE SCALE GENOMIC DNA]</scope>
    <source>
        <strain evidence="2 3">NBRC100155</strain>
    </source>
</reference>